<dbReference type="PROSITE" id="PS51257">
    <property type="entry name" value="PROKAR_LIPOPROTEIN"/>
    <property type="match status" value="1"/>
</dbReference>
<organism evidence="1 2">
    <name type="scientific">Algoriphagus confluentis</name>
    <dbReference type="NCBI Taxonomy" id="1697556"/>
    <lineage>
        <taxon>Bacteria</taxon>
        <taxon>Pseudomonadati</taxon>
        <taxon>Bacteroidota</taxon>
        <taxon>Cytophagia</taxon>
        <taxon>Cytophagales</taxon>
        <taxon>Cyclobacteriaceae</taxon>
        <taxon>Algoriphagus</taxon>
    </lineage>
</organism>
<dbReference type="InterPro" id="IPR015943">
    <property type="entry name" value="WD40/YVTN_repeat-like_dom_sf"/>
</dbReference>
<dbReference type="Proteomes" id="UP001338309">
    <property type="component" value="Unassembled WGS sequence"/>
</dbReference>
<dbReference type="Gene3D" id="2.130.10.10">
    <property type="entry name" value="YVTN repeat-like/Quinoprotein amine dehydrogenase"/>
    <property type="match status" value="1"/>
</dbReference>
<dbReference type="SUPFAM" id="SSF50998">
    <property type="entry name" value="Quinoprotein alcohol dehydrogenase-like"/>
    <property type="match status" value="1"/>
</dbReference>
<dbReference type="InterPro" id="IPR011047">
    <property type="entry name" value="Quinoprotein_ADH-like_sf"/>
</dbReference>
<evidence type="ECO:0000313" key="1">
    <source>
        <dbReference type="EMBL" id="GMQ28010.1"/>
    </source>
</evidence>
<sequence>MKKRALSILSLAFVVFSCQEDETPIVEQPTFENQESEWIRIASWDATGRFSMMNPLNGNVSTPNVNPFAEGSRNYISPSGQYITSVERSSGIVRFFDTGIVNHEDHGHEYDIRWLNATAEAPLPTHYSASRGNIVIFNDGDGSITWAREATMETPSFQPVVLGDLGNEVHHGAATWLNGNKFAVTFKNPDIPGALPQTIKLLDSNKAVLAENAAVNVSGIHGDASNGEFAVFGGTTGVLVARANNELFRIDNVAPLEPTSGNWMGTIKAHDNNSIFYGWSRNKGIFAIDPAAKSMRNVYSGDDVAGYFFSADGSKLIVQRASNEVLVLDATSGNTVVQAAIPVASVEYFSARKARDEFEMYRLMSENPPVLTSSEKYLYVLSPSRTQIDVLDLTDLKSAKTMTLSSPASTIMRIGFQTK</sequence>
<protein>
    <submittedName>
        <fullName evidence="1">Uncharacterized protein</fullName>
    </submittedName>
</protein>
<reference evidence="1 2" key="1">
    <citation type="submission" date="2023-08" db="EMBL/GenBank/DDBJ databases">
        <title>Draft genome sequence of Algoriphagus confluentis.</title>
        <authorList>
            <person name="Takatani N."/>
            <person name="Hosokawa M."/>
            <person name="Sawabe T."/>
        </authorList>
    </citation>
    <scope>NUCLEOTIDE SEQUENCE [LARGE SCALE GENOMIC DNA]</scope>
    <source>
        <strain evidence="1 2">NBRC 111222</strain>
    </source>
</reference>
<name>A0ABQ6PJ72_9BACT</name>
<evidence type="ECO:0000313" key="2">
    <source>
        <dbReference type="Proteomes" id="UP001338309"/>
    </source>
</evidence>
<proteinExistence type="predicted"/>
<comment type="caution">
    <text evidence="1">The sequence shown here is derived from an EMBL/GenBank/DDBJ whole genome shotgun (WGS) entry which is preliminary data.</text>
</comment>
<dbReference type="RefSeq" id="WP_338222810.1">
    <property type="nucleotide sequence ID" value="NZ_BTPD01000002.1"/>
</dbReference>
<gene>
    <name evidence="1" type="ORF">Aconfl_06530</name>
</gene>
<accession>A0ABQ6PJ72</accession>
<dbReference type="EMBL" id="BTPD01000002">
    <property type="protein sequence ID" value="GMQ28010.1"/>
    <property type="molecule type" value="Genomic_DNA"/>
</dbReference>
<keyword evidence="2" id="KW-1185">Reference proteome</keyword>